<dbReference type="Proteomes" id="UP000790787">
    <property type="component" value="Chromosome 24"/>
</dbReference>
<evidence type="ECO:0000313" key="2">
    <source>
        <dbReference type="RefSeq" id="XP_075103502.1"/>
    </source>
</evidence>
<name>A0AC58U1Z1_TOBAC</name>
<protein>
    <submittedName>
        <fullName evidence="2">Uncharacterized protein LOC142178075</fullName>
    </submittedName>
</protein>
<reference evidence="1" key="1">
    <citation type="journal article" date="2014" name="Nat. Commun.">
        <title>The tobacco genome sequence and its comparison with those of tomato and potato.</title>
        <authorList>
            <person name="Sierro N."/>
            <person name="Battey J.N."/>
            <person name="Ouadi S."/>
            <person name="Bakaher N."/>
            <person name="Bovet L."/>
            <person name="Willig A."/>
            <person name="Goepfert S."/>
            <person name="Peitsch M.C."/>
            <person name="Ivanov N.V."/>
        </authorList>
    </citation>
    <scope>NUCLEOTIDE SEQUENCE [LARGE SCALE GENOMIC DNA]</scope>
</reference>
<sequence length="171" mass="20307">MSPYQLVFGQACHLSVELEHKTMWALKKLNLDWDAAANLQVAHLNELDEFRYNAYASSSLYKERMNYRRDKYIRNREFKKERMNYRRDKYIRNREFKVGDLVLLFNSRMKVFSGRLKSKWSGLFEIVCVTPFGALDLKNKSDEVSRFNGHRVKHYLGHADDGHVVAVIRLK</sequence>
<proteinExistence type="predicted"/>
<accession>A0AC58U1Z1</accession>
<keyword evidence="1" id="KW-1185">Reference proteome</keyword>
<reference evidence="2" key="2">
    <citation type="submission" date="2025-08" db="UniProtKB">
        <authorList>
            <consortium name="RefSeq"/>
        </authorList>
    </citation>
    <scope>IDENTIFICATION</scope>
    <source>
        <tissue evidence="2">Leaf</tissue>
    </source>
</reference>
<organism evidence="1 2">
    <name type="scientific">Nicotiana tabacum</name>
    <name type="common">Common tobacco</name>
    <dbReference type="NCBI Taxonomy" id="4097"/>
    <lineage>
        <taxon>Eukaryota</taxon>
        <taxon>Viridiplantae</taxon>
        <taxon>Streptophyta</taxon>
        <taxon>Embryophyta</taxon>
        <taxon>Tracheophyta</taxon>
        <taxon>Spermatophyta</taxon>
        <taxon>Magnoliopsida</taxon>
        <taxon>eudicotyledons</taxon>
        <taxon>Gunneridae</taxon>
        <taxon>Pentapetalae</taxon>
        <taxon>asterids</taxon>
        <taxon>lamiids</taxon>
        <taxon>Solanales</taxon>
        <taxon>Solanaceae</taxon>
        <taxon>Nicotianoideae</taxon>
        <taxon>Nicotianeae</taxon>
        <taxon>Nicotiana</taxon>
    </lineage>
</organism>
<dbReference type="RefSeq" id="XP_075103502.1">
    <property type="nucleotide sequence ID" value="XM_075247401.1"/>
</dbReference>
<gene>
    <name evidence="2" type="primary">LOC142178075</name>
</gene>
<evidence type="ECO:0000313" key="1">
    <source>
        <dbReference type="Proteomes" id="UP000790787"/>
    </source>
</evidence>